<dbReference type="PANTHER" id="PTHR32309">
    <property type="entry name" value="TYROSINE-PROTEIN KINASE"/>
    <property type="match status" value="1"/>
</dbReference>
<evidence type="ECO:0000259" key="9">
    <source>
        <dbReference type="Pfam" id="PF02706"/>
    </source>
</evidence>
<keyword evidence="6" id="KW-0175">Coiled coil</keyword>
<evidence type="ECO:0000256" key="3">
    <source>
        <dbReference type="ARBA" id="ARBA00022692"/>
    </source>
</evidence>
<evidence type="ECO:0000256" key="1">
    <source>
        <dbReference type="ARBA" id="ARBA00004651"/>
    </source>
</evidence>
<evidence type="ECO:0000256" key="2">
    <source>
        <dbReference type="ARBA" id="ARBA00022475"/>
    </source>
</evidence>
<protein>
    <recommendedName>
        <fullName evidence="9">Polysaccharide chain length determinant N-terminal domain-containing protein</fullName>
    </recommendedName>
</protein>
<feature type="region of interest" description="Disordered" evidence="7">
    <location>
        <begin position="604"/>
        <end position="625"/>
    </location>
</feature>
<keyword evidence="5 8" id="KW-0472">Membrane</keyword>
<dbReference type="RefSeq" id="WP_157289026.1">
    <property type="nucleotide sequence ID" value="NZ_WQRF01000001.1"/>
</dbReference>
<feature type="compositionally biased region" description="Basic and acidic residues" evidence="7">
    <location>
        <begin position="570"/>
        <end position="580"/>
    </location>
</feature>
<dbReference type="InterPro" id="IPR003856">
    <property type="entry name" value="LPS_length_determ_N"/>
</dbReference>
<comment type="subcellular location">
    <subcellularLocation>
        <location evidence="1">Cell membrane</location>
        <topology evidence="1">Multi-pass membrane protein</topology>
    </subcellularLocation>
</comment>
<gene>
    <name evidence="10" type="ORF">GO014_02695</name>
</gene>
<feature type="transmembrane region" description="Helical" evidence="8">
    <location>
        <begin position="29"/>
        <end position="46"/>
    </location>
</feature>
<evidence type="ECO:0000256" key="7">
    <source>
        <dbReference type="SAM" id="MobiDB-lite"/>
    </source>
</evidence>
<evidence type="ECO:0000313" key="10">
    <source>
        <dbReference type="EMBL" id="MVS97938.1"/>
    </source>
</evidence>
<name>A0A7X3FNP7_9HYPH</name>
<reference evidence="10 11" key="1">
    <citation type="submission" date="2019-12" db="EMBL/GenBank/DDBJ databases">
        <title>Devosia maris sp. nov., isolated from the deep seawater.</title>
        <authorList>
            <person name="Liu Y."/>
        </authorList>
    </citation>
    <scope>NUCLEOTIDE SEQUENCE [LARGE SCALE GENOMIC DNA]</scope>
    <source>
        <strain evidence="10 11">L53-10-65</strain>
    </source>
</reference>
<dbReference type="GO" id="GO:0004713">
    <property type="term" value="F:protein tyrosine kinase activity"/>
    <property type="evidence" value="ECO:0007669"/>
    <property type="project" value="TreeGrafter"/>
</dbReference>
<feature type="domain" description="Polysaccharide chain length determinant N-terminal" evidence="9">
    <location>
        <begin position="12"/>
        <end position="104"/>
    </location>
</feature>
<evidence type="ECO:0000256" key="4">
    <source>
        <dbReference type="ARBA" id="ARBA00022989"/>
    </source>
</evidence>
<keyword evidence="3 8" id="KW-0812">Transmembrane</keyword>
<dbReference type="Pfam" id="PF02706">
    <property type="entry name" value="Wzz"/>
    <property type="match status" value="1"/>
</dbReference>
<dbReference type="AlphaFoldDB" id="A0A7X3FNP7"/>
<evidence type="ECO:0000313" key="11">
    <source>
        <dbReference type="Proteomes" id="UP000438106"/>
    </source>
</evidence>
<dbReference type="EMBL" id="WQRF01000001">
    <property type="protein sequence ID" value="MVS97938.1"/>
    <property type="molecule type" value="Genomic_DNA"/>
</dbReference>
<feature type="region of interest" description="Disordered" evidence="7">
    <location>
        <begin position="556"/>
        <end position="580"/>
    </location>
</feature>
<keyword evidence="2" id="KW-1003">Cell membrane</keyword>
<organism evidence="10 11">
    <name type="scientific">Devosia marina</name>
    <dbReference type="NCBI Taxonomy" id="2683198"/>
    <lineage>
        <taxon>Bacteria</taxon>
        <taxon>Pseudomonadati</taxon>
        <taxon>Pseudomonadota</taxon>
        <taxon>Alphaproteobacteria</taxon>
        <taxon>Hyphomicrobiales</taxon>
        <taxon>Devosiaceae</taxon>
        <taxon>Devosia</taxon>
    </lineage>
</organism>
<evidence type="ECO:0000256" key="8">
    <source>
        <dbReference type="SAM" id="Phobius"/>
    </source>
</evidence>
<evidence type="ECO:0000256" key="6">
    <source>
        <dbReference type="SAM" id="Coils"/>
    </source>
</evidence>
<accession>A0A7X3FNP7</accession>
<keyword evidence="11" id="KW-1185">Reference proteome</keyword>
<dbReference type="InterPro" id="IPR050445">
    <property type="entry name" value="Bact_polysacc_biosynth/exp"/>
</dbReference>
<dbReference type="PANTHER" id="PTHR32309:SF13">
    <property type="entry name" value="FERRIC ENTEROBACTIN TRANSPORT PROTEIN FEPE"/>
    <property type="match status" value="1"/>
</dbReference>
<dbReference type="Proteomes" id="UP000438106">
    <property type="component" value="Unassembled WGS sequence"/>
</dbReference>
<proteinExistence type="predicted"/>
<sequence>MTYEQPPMDDTRIDVAALLSAIVGKLPRILLITLGLLVATFVVLMFQPRMYESTSAILVEPRSSPYVRASNEQAPSSSGNEVGVVSSQIELLKSRDTLLGVIDALDLRSVAEFNGAASGFSPLAVIMQVVGRSAVTPNSIDEKVLTALYDRLDVVQERDSRIISVTVSTTDPELSARVANAVASAHVARRAQLSISDTADASGWLRAEIDRLRVSVQEAESAVANFRVENDLFTGQNNTSLLDQQLSNISSQITAAQERKNTAASRAALIRGLIERGQPIEGVADVRDSVVIQRLSEEKARLQGERAQRSATMLSNHPSIRALNAQIAELDSQLRIEGARVADALEAEAQIEADLAASLEADLARAKSSASLATRETVTLDGLEREAKAQRDLLEAYLLRFNEASSRVDSNSALPDVRVVSEAAPSVTPASPKTSFIMLAVGVVSIIVQVGAVAFGELMSGRALAPVVRRPVATDTLEESPFNADELEPEQRWDDEVEASVGVATGHTGTTEDHQLVEVELADAVAELDEMDEPALTAGVAAPPEIEPTREVAELPGRAVEQPRSAPEPQEVKHSSLAEPRVDASSQYIRNLSIDVPVPQREEVAASPVPPASWDNESELPPVPRQVWSPEDPAAERGMMHKAPATSEIIRSADLVSDLVLGRTHLLLLADHLSGQASRMLAENLVGDAISRGLSVALIDAGTGQRTAETGISDLSNGHAGFGDVVQKSADNGFAEVTWGTGTGVNHRSSRPATLVEALGDIYEVVIVLTGRVGGASTLDMFVELGGRVVLVADSEAELDSAKSARRVLEDAGLAQVEIAALAEPVAA</sequence>
<keyword evidence="4 8" id="KW-1133">Transmembrane helix</keyword>
<evidence type="ECO:0000256" key="5">
    <source>
        <dbReference type="ARBA" id="ARBA00023136"/>
    </source>
</evidence>
<feature type="coiled-coil region" evidence="6">
    <location>
        <begin position="342"/>
        <end position="400"/>
    </location>
</feature>
<comment type="caution">
    <text evidence="10">The sequence shown here is derived from an EMBL/GenBank/DDBJ whole genome shotgun (WGS) entry which is preliminary data.</text>
</comment>
<dbReference type="GO" id="GO:0005886">
    <property type="term" value="C:plasma membrane"/>
    <property type="evidence" value="ECO:0007669"/>
    <property type="project" value="UniProtKB-SubCell"/>
</dbReference>